<gene>
    <name evidence="2" type="primary">CSON006641</name>
</gene>
<feature type="transmembrane region" description="Helical" evidence="1">
    <location>
        <begin position="370"/>
        <end position="393"/>
    </location>
</feature>
<reference evidence="3" key="2">
    <citation type="submission" date="2018-07" db="EMBL/GenBank/DDBJ databases">
        <authorList>
            <person name="Quirk P.G."/>
            <person name="Krulwich T.A."/>
        </authorList>
    </citation>
    <scope>NUCLEOTIDE SEQUENCE</scope>
</reference>
<proteinExistence type="predicted"/>
<name>A0A336KLS7_CULSO</name>
<dbReference type="EMBL" id="UFQT01000248">
    <property type="protein sequence ID" value="SSX22367.1"/>
    <property type="molecule type" value="Genomic_DNA"/>
</dbReference>
<keyword evidence="1" id="KW-1133">Transmembrane helix</keyword>
<evidence type="ECO:0000313" key="3">
    <source>
        <dbReference type="EMBL" id="SSX22367.1"/>
    </source>
</evidence>
<dbReference type="OMA" id="TRFMEFA"/>
<dbReference type="GO" id="GO:0016020">
    <property type="term" value="C:membrane"/>
    <property type="evidence" value="ECO:0007669"/>
    <property type="project" value="InterPro"/>
</dbReference>
<dbReference type="InterPro" id="IPR007720">
    <property type="entry name" value="PigQ/GPI1"/>
</dbReference>
<dbReference type="Pfam" id="PF05024">
    <property type="entry name" value="Gpi1"/>
    <property type="match status" value="1"/>
</dbReference>
<dbReference type="GO" id="GO:0005783">
    <property type="term" value="C:endoplasmic reticulum"/>
    <property type="evidence" value="ECO:0007669"/>
    <property type="project" value="TreeGrafter"/>
</dbReference>
<keyword evidence="1" id="KW-0472">Membrane</keyword>
<evidence type="ECO:0000313" key="2">
    <source>
        <dbReference type="EMBL" id="SSX01990.1"/>
    </source>
</evidence>
<feature type="transmembrane region" description="Helical" evidence="1">
    <location>
        <begin position="399"/>
        <end position="421"/>
    </location>
</feature>
<accession>A0A336KLS7</accession>
<dbReference type="GO" id="GO:0006506">
    <property type="term" value="P:GPI anchor biosynthetic process"/>
    <property type="evidence" value="ECO:0007669"/>
    <property type="project" value="InterPro"/>
</dbReference>
<sequence>MTSVDKIEHVTIFIPKKYFISIEAGLLYGKCVQHADTVKFFIVSNKEHQNLELIGIVDEQYHNNDIRNVVRLGKSSDGKGYKVKEVVFNGINLENLDISSLYLIVYDGFENIDSKFKTGTLSDDQRYDVIYLSTLIDITNSQQETLVKECSIKLRQLFKYYILSIYNLISWMLSPLRPLFKQTAIFRHFSDWIVCVKNYGFDNGKAWTLIFDMSAGILLLAFLLKLGNLGEYLMQFTKLIVNNLHTLLIALKGSPVGLKLNVLLNNFFLDCFIYHVDLWWSFLVVMAPAIQYLSYPLAGLGLLGLSFQLALLSDILTIISLHAHCFYIYAAVLYKIEVIGIKALWRVVLGRRKNVLRNRVESHEYMSRQLFLATMFFAALLFLSPTVLVYYIVFASLRFGIYCITYLLMVIRKKIIVLPVYNFIKWSRGSYACPDCMELKVCDTYPVKSTLSKNHVTVLSIEPKSSTPWGKSLFDVQQEINQNDPISIGKFIKGLIKGEMMGFIQPEQKLRD</sequence>
<feature type="transmembrane region" description="Helical" evidence="1">
    <location>
        <begin position="206"/>
        <end position="227"/>
    </location>
</feature>
<protein>
    <submittedName>
        <fullName evidence="2">CSON006641 protein</fullName>
    </submittedName>
</protein>
<dbReference type="PANTHER" id="PTHR21329">
    <property type="entry name" value="PHOSPHATIDYLINOSITOL N-ACETYLGLUCOSAMINYLTRANSFERASE SUBUNIT Q-RELATED"/>
    <property type="match status" value="1"/>
</dbReference>
<feature type="transmembrane region" description="Helical" evidence="1">
    <location>
        <begin position="157"/>
        <end position="174"/>
    </location>
</feature>
<keyword evidence="1" id="KW-0812">Transmembrane</keyword>
<feature type="transmembrane region" description="Helical" evidence="1">
    <location>
        <begin position="327"/>
        <end position="349"/>
    </location>
</feature>
<dbReference type="EMBL" id="UFQS01000248">
    <property type="protein sequence ID" value="SSX01990.1"/>
    <property type="molecule type" value="Genomic_DNA"/>
</dbReference>
<evidence type="ECO:0000256" key="1">
    <source>
        <dbReference type="SAM" id="Phobius"/>
    </source>
</evidence>
<reference evidence="2" key="1">
    <citation type="submission" date="2018-04" db="EMBL/GenBank/DDBJ databases">
        <authorList>
            <person name="Go L.Y."/>
            <person name="Mitchell J.A."/>
        </authorList>
    </citation>
    <scope>NUCLEOTIDE SEQUENCE</scope>
    <source>
        <tissue evidence="2">Whole organism</tissue>
    </source>
</reference>
<dbReference type="AlphaFoldDB" id="A0A336KLS7"/>
<dbReference type="VEuPathDB" id="VectorBase:CSON006641"/>
<organism evidence="2">
    <name type="scientific">Culicoides sonorensis</name>
    <name type="common">Biting midge</name>
    <dbReference type="NCBI Taxonomy" id="179676"/>
    <lineage>
        <taxon>Eukaryota</taxon>
        <taxon>Metazoa</taxon>
        <taxon>Ecdysozoa</taxon>
        <taxon>Arthropoda</taxon>
        <taxon>Hexapoda</taxon>
        <taxon>Insecta</taxon>
        <taxon>Pterygota</taxon>
        <taxon>Neoptera</taxon>
        <taxon>Endopterygota</taxon>
        <taxon>Diptera</taxon>
        <taxon>Nematocera</taxon>
        <taxon>Chironomoidea</taxon>
        <taxon>Ceratopogonidae</taxon>
        <taxon>Ceratopogoninae</taxon>
        <taxon>Culicoides</taxon>
        <taxon>Monoculicoides</taxon>
    </lineage>
</organism>
<dbReference type="PANTHER" id="PTHR21329:SF3">
    <property type="entry name" value="PHOSPHATIDYLINOSITOL N-ACETYLGLUCOSAMINYLTRANSFERASE SUBUNIT Q"/>
    <property type="match status" value="1"/>
</dbReference>